<evidence type="ECO:0000256" key="1">
    <source>
        <dbReference type="ARBA" id="ARBA00006611"/>
    </source>
</evidence>
<dbReference type="Pfam" id="PF05157">
    <property type="entry name" value="MshEN"/>
    <property type="match status" value="1"/>
</dbReference>
<dbReference type="InterPro" id="IPR001482">
    <property type="entry name" value="T2SS/T4SS_dom"/>
</dbReference>
<protein>
    <submittedName>
        <fullName evidence="7">Flp pilus assembly complex ATPase component TadA</fullName>
    </submittedName>
</protein>
<keyword evidence="2" id="KW-0547">Nucleotide-binding</keyword>
<evidence type="ECO:0000256" key="2">
    <source>
        <dbReference type="ARBA" id="ARBA00022741"/>
    </source>
</evidence>
<dbReference type="GO" id="GO:0000160">
    <property type="term" value="P:phosphorelay signal transduction system"/>
    <property type="evidence" value="ECO:0007669"/>
    <property type="project" value="InterPro"/>
</dbReference>
<evidence type="ECO:0000256" key="5">
    <source>
        <dbReference type="SAM" id="MobiDB-lite"/>
    </source>
</evidence>
<dbReference type="SMART" id="SM00382">
    <property type="entry name" value="AAA"/>
    <property type="match status" value="1"/>
</dbReference>
<dbReference type="Gene3D" id="3.30.450.90">
    <property type="match status" value="1"/>
</dbReference>
<comment type="caution">
    <text evidence="7">The sequence shown here is derived from an EMBL/GenBank/DDBJ whole genome shotgun (WGS) entry which is preliminary data.</text>
</comment>
<dbReference type="SUPFAM" id="SSF160246">
    <property type="entry name" value="EspE N-terminal domain-like"/>
    <property type="match status" value="1"/>
</dbReference>
<dbReference type="InterPro" id="IPR027417">
    <property type="entry name" value="P-loop_NTPase"/>
</dbReference>
<feature type="region of interest" description="Disordered" evidence="5">
    <location>
        <begin position="1"/>
        <end position="22"/>
    </location>
</feature>
<dbReference type="InterPro" id="IPR037257">
    <property type="entry name" value="T2SS_E_N_sf"/>
</dbReference>
<gene>
    <name evidence="7" type="primary">tadA</name>
    <name evidence="7" type="ORF">H8E41_08230</name>
</gene>
<dbReference type="Pfam" id="PF00072">
    <property type="entry name" value="Response_reg"/>
    <property type="match status" value="1"/>
</dbReference>
<dbReference type="AlphaFoldDB" id="A0A8J6NBY6"/>
<dbReference type="Pfam" id="PF00437">
    <property type="entry name" value="T2SSE"/>
    <property type="match status" value="1"/>
</dbReference>
<organism evidence="7 8">
    <name type="scientific">Candidatus Desulfobia pelagia</name>
    <dbReference type="NCBI Taxonomy" id="2841692"/>
    <lineage>
        <taxon>Bacteria</taxon>
        <taxon>Pseudomonadati</taxon>
        <taxon>Thermodesulfobacteriota</taxon>
        <taxon>Desulfobulbia</taxon>
        <taxon>Desulfobulbales</taxon>
        <taxon>Desulfobulbaceae</taxon>
        <taxon>Candidatus Desulfobia</taxon>
    </lineage>
</organism>
<dbReference type="Gene3D" id="3.30.300.160">
    <property type="entry name" value="Type II secretion system, protein E, N-terminal domain"/>
    <property type="match status" value="1"/>
</dbReference>
<dbReference type="Proteomes" id="UP000614424">
    <property type="component" value="Unassembled WGS sequence"/>
</dbReference>
<feature type="modified residue" description="4-aspartylphosphate" evidence="4">
    <location>
        <position position="75"/>
    </location>
</feature>
<keyword evidence="3" id="KW-0067">ATP-binding</keyword>
<dbReference type="PANTHER" id="PTHR30258">
    <property type="entry name" value="TYPE II SECRETION SYSTEM PROTEIN GSPE-RELATED"/>
    <property type="match status" value="1"/>
</dbReference>
<dbReference type="PROSITE" id="PS50110">
    <property type="entry name" value="RESPONSE_REGULATORY"/>
    <property type="match status" value="1"/>
</dbReference>
<evidence type="ECO:0000313" key="7">
    <source>
        <dbReference type="EMBL" id="MBC8317881.1"/>
    </source>
</evidence>
<name>A0A8J6NBY6_9BACT</name>
<comment type="similarity">
    <text evidence="1">Belongs to the GSP E family.</text>
</comment>
<dbReference type="CDD" id="cd17569">
    <property type="entry name" value="REC_HupR-like"/>
    <property type="match status" value="1"/>
</dbReference>
<dbReference type="GO" id="GO:0005524">
    <property type="term" value="F:ATP binding"/>
    <property type="evidence" value="ECO:0007669"/>
    <property type="project" value="UniProtKB-KW"/>
</dbReference>
<feature type="domain" description="Response regulatory" evidence="6">
    <location>
        <begin position="26"/>
        <end position="141"/>
    </location>
</feature>
<dbReference type="InterPro" id="IPR003593">
    <property type="entry name" value="AAA+_ATPase"/>
</dbReference>
<dbReference type="GO" id="GO:0016887">
    <property type="term" value="F:ATP hydrolysis activity"/>
    <property type="evidence" value="ECO:0007669"/>
    <property type="project" value="TreeGrafter"/>
</dbReference>
<dbReference type="GO" id="GO:0005886">
    <property type="term" value="C:plasma membrane"/>
    <property type="evidence" value="ECO:0007669"/>
    <property type="project" value="TreeGrafter"/>
</dbReference>
<dbReference type="CDD" id="cd01129">
    <property type="entry name" value="PulE-GspE-like"/>
    <property type="match status" value="1"/>
</dbReference>
<keyword evidence="4" id="KW-0597">Phosphoprotein</keyword>
<dbReference type="SMART" id="SM00448">
    <property type="entry name" value="REC"/>
    <property type="match status" value="1"/>
</dbReference>
<dbReference type="InterPro" id="IPR001789">
    <property type="entry name" value="Sig_transdc_resp-reg_receiver"/>
</dbReference>
<dbReference type="PROSITE" id="PS00662">
    <property type="entry name" value="T2SP_E"/>
    <property type="match status" value="1"/>
</dbReference>
<evidence type="ECO:0000256" key="3">
    <source>
        <dbReference type="ARBA" id="ARBA00022840"/>
    </source>
</evidence>
<sequence>MIDYTSFFTGQPAEEEPQQESPQQYRLLLVDDEVNILRSLQRIFRRENYHISTATSAQEALDLLSKESFHLIITDHMMPGMSGAELLQRVREKYPDTIRIMLTGHADTAAVMGAIREGAVYRFILKPAQEDDLRVSVALALEQHDIIQKNKVLLDRNTKQSKEIGALSKLAFCCHSQLPTLLHQHGLLNSKQVQELYRIQQQKKISMLKILLAKEWVDEKKIRAILRKEIMIDEVALPEFQVDPRATELIPRNFCKQQLVIPLKFQGKRRLLLAVADPTDREMLENMRFITGLQVETVLADLKSIEDKINAVYGAEQEMVSFKDLETVISTVDPLDSIEVVIEEDEDISLTELLRATEEPPAIRLINAIIIEAVRHNASDIHIQPRTKSIVVRYRIDGILSDKIQIPHDLLKPLVSRIKIMSELDIAERRKPQDGRITVKTPMKIIDMRISTMPTVNGEKVVMRILDRSASIHTVDELGFSESNLAKVLDLVDTPQGIVLATGPTGSGKTTTLYSLLQHNITAQKNYVTLEDPVEYYLDSASQVHIREKIGLDFATVLRTILRQDPDVILLGEIRDSETAEVAFHAALTGHQVFSTLHTNSAIETLSRLVDLGLRSYIIATALKGVISQRLVRKICTHCREQVDADSVIVPRLGPLFNHDKLHFYRGRGCTKCNNSGYKGRYPIHEVFIVTEKIMDLLSQNRGIVEVQRAAAEDNSISLAEDASQKVHQGLTTAAEVLRVLGPQTKR</sequence>
<dbReference type="SUPFAM" id="SSF52172">
    <property type="entry name" value="CheY-like"/>
    <property type="match status" value="1"/>
</dbReference>
<evidence type="ECO:0000313" key="8">
    <source>
        <dbReference type="Proteomes" id="UP000614424"/>
    </source>
</evidence>
<proteinExistence type="inferred from homology"/>
<evidence type="ECO:0000259" key="6">
    <source>
        <dbReference type="PROSITE" id="PS50110"/>
    </source>
</evidence>
<dbReference type="InterPro" id="IPR007831">
    <property type="entry name" value="T2SS_GspE_N"/>
</dbReference>
<dbReference type="InterPro" id="IPR011006">
    <property type="entry name" value="CheY-like_superfamily"/>
</dbReference>
<accession>A0A8J6NBY6</accession>
<dbReference type="Gene3D" id="3.40.50.2300">
    <property type="match status" value="1"/>
</dbReference>
<dbReference type="Gene3D" id="3.40.50.300">
    <property type="entry name" value="P-loop containing nucleotide triphosphate hydrolases"/>
    <property type="match status" value="1"/>
</dbReference>
<dbReference type="EMBL" id="JACNJZ010000113">
    <property type="protein sequence ID" value="MBC8317881.1"/>
    <property type="molecule type" value="Genomic_DNA"/>
</dbReference>
<evidence type="ECO:0000256" key="4">
    <source>
        <dbReference type="PROSITE-ProRule" id="PRU00169"/>
    </source>
</evidence>
<dbReference type="PANTHER" id="PTHR30258:SF1">
    <property type="entry name" value="PROTEIN TRANSPORT PROTEIN HOFB HOMOLOG"/>
    <property type="match status" value="1"/>
</dbReference>
<dbReference type="FunFam" id="3.30.450.90:FF:000001">
    <property type="entry name" value="Type II secretion system ATPase GspE"/>
    <property type="match status" value="1"/>
</dbReference>
<dbReference type="SUPFAM" id="SSF52540">
    <property type="entry name" value="P-loop containing nucleoside triphosphate hydrolases"/>
    <property type="match status" value="1"/>
</dbReference>
<reference evidence="7 8" key="1">
    <citation type="submission" date="2020-08" db="EMBL/GenBank/DDBJ databases">
        <title>Bridging the membrane lipid divide: bacteria of the FCB group superphylum have the potential to synthesize archaeal ether lipids.</title>
        <authorList>
            <person name="Villanueva L."/>
            <person name="Von Meijenfeldt F.A.B."/>
            <person name="Westbye A.B."/>
            <person name="Yadav S."/>
            <person name="Hopmans E.C."/>
            <person name="Dutilh B.E."/>
            <person name="Sinninghe Damste J.S."/>
        </authorList>
    </citation>
    <scope>NUCLEOTIDE SEQUENCE [LARGE SCALE GENOMIC DNA]</scope>
    <source>
        <strain evidence="7">NIOZ-UU47</strain>
    </source>
</reference>